<dbReference type="PANTHER" id="PTHR30118">
    <property type="entry name" value="HTH-TYPE TRANSCRIPTIONAL REGULATOR LEUO-RELATED"/>
    <property type="match status" value="1"/>
</dbReference>
<sequence>MGAVQWTGLATPENEAVAQPLSVKEFCALQHVIVERALVHELIDDMLAKRGYTRSIAVRITNSELIPVILDGTELVTIGWAGGPTTHGFTSFDVPLELAPTEYHLTWSDRLTNDAASIWLRQQLVEVAAHHLT</sequence>
<evidence type="ECO:0000313" key="5">
    <source>
        <dbReference type="Proteomes" id="UP000183407"/>
    </source>
</evidence>
<dbReference type="Gene3D" id="3.40.190.10">
    <property type="entry name" value="Periplasmic binding protein-like II"/>
    <property type="match status" value="2"/>
</dbReference>
<dbReference type="SUPFAM" id="SSF53850">
    <property type="entry name" value="Periplasmic binding protein-like II"/>
    <property type="match status" value="1"/>
</dbReference>
<evidence type="ECO:0000256" key="1">
    <source>
        <dbReference type="ARBA" id="ARBA00023015"/>
    </source>
</evidence>
<dbReference type="EMBL" id="FNTL01000004">
    <property type="protein sequence ID" value="SEE24522.1"/>
    <property type="molecule type" value="Genomic_DNA"/>
</dbReference>
<dbReference type="RefSeq" id="WP_073359348.1">
    <property type="nucleotide sequence ID" value="NZ_FNTL01000004.1"/>
</dbReference>
<dbReference type="GO" id="GO:0003677">
    <property type="term" value="F:DNA binding"/>
    <property type="evidence" value="ECO:0007669"/>
    <property type="project" value="UniProtKB-KW"/>
</dbReference>
<proteinExistence type="predicted"/>
<keyword evidence="3" id="KW-0804">Transcription</keyword>
<evidence type="ECO:0000256" key="2">
    <source>
        <dbReference type="ARBA" id="ARBA00023125"/>
    </source>
</evidence>
<evidence type="ECO:0000313" key="4">
    <source>
        <dbReference type="EMBL" id="SEE24522.1"/>
    </source>
</evidence>
<dbReference type="AlphaFoldDB" id="A0A1H5H967"/>
<gene>
    <name evidence="4" type="ORF">SAMN04490220_7120</name>
</gene>
<keyword evidence="1" id="KW-0805">Transcription regulation</keyword>
<protein>
    <submittedName>
        <fullName evidence="4">Uncharacterized protein</fullName>
    </submittedName>
</protein>
<dbReference type="Proteomes" id="UP000183407">
    <property type="component" value="Unassembled WGS sequence"/>
</dbReference>
<accession>A0A1H5H967</accession>
<organism evidence="4 5">
    <name type="scientific">Rhodococcus jostii</name>
    <dbReference type="NCBI Taxonomy" id="132919"/>
    <lineage>
        <taxon>Bacteria</taxon>
        <taxon>Bacillati</taxon>
        <taxon>Actinomycetota</taxon>
        <taxon>Actinomycetes</taxon>
        <taxon>Mycobacteriales</taxon>
        <taxon>Nocardiaceae</taxon>
        <taxon>Rhodococcus</taxon>
    </lineage>
</organism>
<dbReference type="OrthoDB" id="8717159at2"/>
<reference evidence="5" key="1">
    <citation type="submission" date="2016-10" db="EMBL/GenBank/DDBJ databases">
        <authorList>
            <person name="Varghese N."/>
        </authorList>
    </citation>
    <scope>NUCLEOTIDE SEQUENCE [LARGE SCALE GENOMIC DNA]</scope>
    <source>
        <strain evidence="5">DSM 44719</strain>
    </source>
</reference>
<evidence type="ECO:0000256" key="3">
    <source>
        <dbReference type="ARBA" id="ARBA00023163"/>
    </source>
</evidence>
<name>A0A1H5H967_RHOJO</name>
<keyword evidence="2" id="KW-0238">DNA-binding</keyword>
<dbReference type="PANTHER" id="PTHR30118:SF15">
    <property type="entry name" value="TRANSCRIPTIONAL REGULATORY PROTEIN"/>
    <property type="match status" value="1"/>
</dbReference>
<dbReference type="GO" id="GO:0006355">
    <property type="term" value="P:regulation of DNA-templated transcription"/>
    <property type="evidence" value="ECO:0007669"/>
    <property type="project" value="TreeGrafter"/>
</dbReference>
<dbReference type="InterPro" id="IPR050389">
    <property type="entry name" value="LysR-type_TF"/>
</dbReference>